<organism evidence="11 12">
    <name type="scientific">Rhodoferax koreensis</name>
    <dbReference type="NCBI Taxonomy" id="1842727"/>
    <lineage>
        <taxon>Bacteria</taxon>
        <taxon>Pseudomonadati</taxon>
        <taxon>Pseudomonadota</taxon>
        <taxon>Betaproteobacteria</taxon>
        <taxon>Burkholderiales</taxon>
        <taxon>Comamonadaceae</taxon>
        <taxon>Rhodoferax</taxon>
    </lineage>
</organism>
<keyword evidence="12" id="KW-1185">Reference proteome</keyword>
<keyword evidence="7 9" id="KW-0472">Membrane</keyword>
<dbReference type="GO" id="GO:0005886">
    <property type="term" value="C:plasma membrane"/>
    <property type="evidence" value="ECO:0007669"/>
    <property type="project" value="UniProtKB-SubCell"/>
</dbReference>
<feature type="transmembrane region" description="Helical" evidence="9">
    <location>
        <begin position="21"/>
        <end position="40"/>
    </location>
</feature>
<evidence type="ECO:0000256" key="4">
    <source>
        <dbReference type="ARBA" id="ARBA00022519"/>
    </source>
</evidence>
<keyword evidence="5 9" id="KW-0812">Transmembrane</keyword>
<dbReference type="GO" id="GO:0015740">
    <property type="term" value="P:C4-dicarboxylate transport"/>
    <property type="evidence" value="ECO:0007669"/>
    <property type="project" value="TreeGrafter"/>
</dbReference>
<accession>A0A1P8JVN5</accession>
<gene>
    <name evidence="11" type="ORF">RD110_11805</name>
</gene>
<dbReference type="InterPro" id="IPR055348">
    <property type="entry name" value="DctQ"/>
</dbReference>
<dbReference type="Pfam" id="PF04290">
    <property type="entry name" value="DctQ"/>
    <property type="match status" value="1"/>
</dbReference>
<keyword evidence="2 9" id="KW-0813">Transport</keyword>
<evidence type="ECO:0000256" key="6">
    <source>
        <dbReference type="ARBA" id="ARBA00022989"/>
    </source>
</evidence>
<evidence type="ECO:0000256" key="7">
    <source>
        <dbReference type="ARBA" id="ARBA00023136"/>
    </source>
</evidence>
<dbReference type="OrthoDB" id="2085311at2"/>
<proteinExistence type="inferred from homology"/>
<evidence type="ECO:0000256" key="3">
    <source>
        <dbReference type="ARBA" id="ARBA00022475"/>
    </source>
</evidence>
<dbReference type="GO" id="GO:0022857">
    <property type="term" value="F:transmembrane transporter activity"/>
    <property type="evidence" value="ECO:0007669"/>
    <property type="project" value="UniProtKB-UniRule"/>
</dbReference>
<feature type="domain" description="Tripartite ATP-independent periplasmic transporters DctQ component" evidence="10">
    <location>
        <begin position="28"/>
        <end position="154"/>
    </location>
</feature>
<evidence type="ECO:0000256" key="1">
    <source>
        <dbReference type="ARBA" id="ARBA00004429"/>
    </source>
</evidence>
<dbReference type="PANTHER" id="PTHR35011">
    <property type="entry name" value="2,3-DIKETO-L-GULONATE TRAP TRANSPORTER SMALL PERMEASE PROTEIN YIAM"/>
    <property type="match status" value="1"/>
</dbReference>
<keyword evidence="4 9" id="KW-0997">Cell inner membrane</keyword>
<dbReference type="RefSeq" id="WP_076199677.1">
    <property type="nucleotide sequence ID" value="NZ_CP019236.1"/>
</dbReference>
<dbReference type="PANTHER" id="PTHR35011:SF11">
    <property type="entry name" value="TRAP TRANSPORTER SMALL PERMEASE PROTEIN"/>
    <property type="match status" value="1"/>
</dbReference>
<comment type="similarity">
    <text evidence="8 9">Belongs to the TRAP transporter small permease family.</text>
</comment>
<feature type="transmembrane region" description="Helical" evidence="9">
    <location>
        <begin position="88"/>
        <end position="109"/>
    </location>
</feature>
<feature type="transmembrane region" description="Helical" evidence="9">
    <location>
        <begin position="129"/>
        <end position="147"/>
    </location>
</feature>
<dbReference type="EMBL" id="CP019236">
    <property type="protein sequence ID" value="APW37798.1"/>
    <property type="molecule type" value="Genomic_DNA"/>
</dbReference>
<dbReference type="STRING" id="1842727.RD110_11805"/>
<comment type="subunit">
    <text evidence="9">The complex comprises the extracytoplasmic solute receptor protein and the two transmembrane proteins.</text>
</comment>
<evidence type="ECO:0000256" key="5">
    <source>
        <dbReference type="ARBA" id="ARBA00022692"/>
    </source>
</evidence>
<evidence type="ECO:0000259" key="10">
    <source>
        <dbReference type="Pfam" id="PF04290"/>
    </source>
</evidence>
<protein>
    <recommendedName>
        <fullName evidence="9">TRAP transporter small permease protein</fullName>
    </recommendedName>
</protein>
<sequence>MDLFNSINARLSEWALRAASVCLAALGIVVIYGVVMRYAFNDAPPYVEQVALLLVISVAMFGAAAGVHDAGHIGLDSVVKLLPAKGQFWCLFVVELLTIAFAAIVLWGCEHMATSTRHDTIPTLGISEAWRYVPPMIAGVLIILFSVKHMLALFTKKAAA</sequence>
<evidence type="ECO:0000256" key="2">
    <source>
        <dbReference type="ARBA" id="ARBA00022448"/>
    </source>
</evidence>
<dbReference type="Proteomes" id="UP000186609">
    <property type="component" value="Chromosome"/>
</dbReference>
<keyword evidence="6 9" id="KW-1133">Transmembrane helix</keyword>
<comment type="function">
    <text evidence="9">Part of the tripartite ATP-independent periplasmic (TRAP) transport system.</text>
</comment>
<reference evidence="11 12" key="1">
    <citation type="submission" date="2017-01" db="EMBL/GenBank/DDBJ databases">
        <authorList>
            <person name="Mah S.A."/>
            <person name="Swanson W.J."/>
            <person name="Moy G.W."/>
            <person name="Vacquier V.D."/>
        </authorList>
    </citation>
    <scope>NUCLEOTIDE SEQUENCE [LARGE SCALE GENOMIC DNA]</scope>
    <source>
        <strain evidence="11 12">DCY110</strain>
    </source>
</reference>
<keyword evidence="3" id="KW-1003">Cell membrane</keyword>
<evidence type="ECO:0000256" key="8">
    <source>
        <dbReference type="ARBA" id="ARBA00038436"/>
    </source>
</evidence>
<evidence type="ECO:0000313" key="12">
    <source>
        <dbReference type="Proteomes" id="UP000186609"/>
    </source>
</evidence>
<dbReference type="KEGG" id="rhy:RD110_11805"/>
<evidence type="ECO:0000256" key="9">
    <source>
        <dbReference type="RuleBase" id="RU369079"/>
    </source>
</evidence>
<comment type="subcellular location">
    <subcellularLocation>
        <location evidence="1 9">Cell inner membrane</location>
        <topology evidence="1 9">Multi-pass membrane protein</topology>
    </subcellularLocation>
</comment>
<name>A0A1P8JVN5_9BURK</name>
<evidence type="ECO:0000313" key="11">
    <source>
        <dbReference type="EMBL" id="APW37798.1"/>
    </source>
</evidence>
<dbReference type="AlphaFoldDB" id="A0A1P8JVN5"/>
<dbReference type="InterPro" id="IPR007387">
    <property type="entry name" value="TRAP_DctQ"/>
</dbReference>
<feature type="transmembrane region" description="Helical" evidence="9">
    <location>
        <begin position="46"/>
        <end position="67"/>
    </location>
</feature>